<protein>
    <recommendedName>
        <fullName evidence="2">RNA-directed DNA polymerase, eukaryota, reverse transcriptase zinc-binding domain protein</fullName>
    </recommendedName>
</protein>
<organism evidence="1">
    <name type="scientific">Tanacetum cinerariifolium</name>
    <name type="common">Dalmatian daisy</name>
    <name type="synonym">Chrysanthemum cinerariifolium</name>
    <dbReference type="NCBI Taxonomy" id="118510"/>
    <lineage>
        <taxon>Eukaryota</taxon>
        <taxon>Viridiplantae</taxon>
        <taxon>Streptophyta</taxon>
        <taxon>Embryophyta</taxon>
        <taxon>Tracheophyta</taxon>
        <taxon>Spermatophyta</taxon>
        <taxon>Magnoliopsida</taxon>
        <taxon>eudicotyledons</taxon>
        <taxon>Gunneridae</taxon>
        <taxon>Pentapetalae</taxon>
        <taxon>asterids</taxon>
        <taxon>campanulids</taxon>
        <taxon>Asterales</taxon>
        <taxon>Asteraceae</taxon>
        <taxon>Asteroideae</taxon>
        <taxon>Anthemideae</taxon>
        <taxon>Anthemidinae</taxon>
        <taxon>Tanacetum</taxon>
    </lineage>
</organism>
<dbReference type="AlphaFoldDB" id="A0A699HPB0"/>
<accession>A0A699HPB0</accession>
<feature type="non-terminal residue" evidence="1">
    <location>
        <position position="1"/>
    </location>
</feature>
<sequence>DQTMALQPHSSGVKIQDPMLDHQDKQMMKAQEIDSSNSDSWGWKNMLLIRDKIKPFVRYKIEDGKDTLMWHDKWCNIGPLDRFISKRDMYNSRLNDDTRVADLMNNGVWNQPEGWSDLFPELQQIPNPCFDV</sequence>
<evidence type="ECO:0000313" key="1">
    <source>
        <dbReference type="EMBL" id="GEY62351.1"/>
    </source>
</evidence>
<gene>
    <name evidence="1" type="ORF">Tci_434325</name>
</gene>
<dbReference type="EMBL" id="BKCJ010194502">
    <property type="protein sequence ID" value="GEY62351.1"/>
    <property type="molecule type" value="Genomic_DNA"/>
</dbReference>
<name>A0A699HPB0_TANCI</name>
<proteinExistence type="predicted"/>
<comment type="caution">
    <text evidence="1">The sequence shown here is derived from an EMBL/GenBank/DDBJ whole genome shotgun (WGS) entry which is preliminary data.</text>
</comment>
<reference evidence="1" key="1">
    <citation type="journal article" date="2019" name="Sci. Rep.">
        <title>Draft genome of Tanacetum cinerariifolium, the natural source of mosquito coil.</title>
        <authorList>
            <person name="Yamashiro T."/>
            <person name="Shiraishi A."/>
            <person name="Satake H."/>
            <person name="Nakayama K."/>
        </authorList>
    </citation>
    <scope>NUCLEOTIDE SEQUENCE</scope>
</reference>
<evidence type="ECO:0008006" key="2">
    <source>
        <dbReference type="Google" id="ProtNLM"/>
    </source>
</evidence>